<dbReference type="InterPro" id="IPR002104">
    <property type="entry name" value="Integrase_catalytic"/>
</dbReference>
<proteinExistence type="predicted"/>
<evidence type="ECO:0000256" key="1">
    <source>
        <dbReference type="ARBA" id="ARBA00023172"/>
    </source>
</evidence>
<gene>
    <name evidence="3" type="ORF">S03H2_42489</name>
</gene>
<comment type="caution">
    <text evidence="3">The sequence shown here is derived from an EMBL/GenBank/DDBJ whole genome shotgun (WGS) entry which is preliminary data.</text>
</comment>
<evidence type="ECO:0000259" key="2">
    <source>
        <dbReference type="PROSITE" id="PS51898"/>
    </source>
</evidence>
<sequence>SFATHMLKRNNINSFDLQYLLGHKSISSTQIYTHIEPEALKKKMLEEKEEVSEKVVSEESVNIKLIEIVKKQQEELIKMKETIKDLQKKLNKLN</sequence>
<dbReference type="GO" id="GO:0003677">
    <property type="term" value="F:DNA binding"/>
    <property type="evidence" value="ECO:0007669"/>
    <property type="project" value="InterPro"/>
</dbReference>
<evidence type="ECO:0000313" key="3">
    <source>
        <dbReference type="EMBL" id="GAH76191.1"/>
    </source>
</evidence>
<dbReference type="PROSITE" id="PS51898">
    <property type="entry name" value="TYR_RECOMBINASE"/>
    <property type="match status" value="1"/>
</dbReference>
<dbReference type="GO" id="GO:0015074">
    <property type="term" value="P:DNA integration"/>
    <property type="evidence" value="ECO:0007669"/>
    <property type="project" value="InterPro"/>
</dbReference>
<protein>
    <recommendedName>
        <fullName evidence="2">Tyr recombinase domain-containing protein</fullName>
    </recommendedName>
</protein>
<dbReference type="InterPro" id="IPR011010">
    <property type="entry name" value="DNA_brk_join_enz"/>
</dbReference>
<feature type="non-terminal residue" evidence="3">
    <location>
        <position position="1"/>
    </location>
</feature>
<dbReference type="AlphaFoldDB" id="X1I1A2"/>
<keyword evidence="1" id="KW-0233">DNA recombination</keyword>
<dbReference type="SUPFAM" id="SSF56349">
    <property type="entry name" value="DNA breaking-rejoining enzymes"/>
    <property type="match status" value="1"/>
</dbReference>
<dbReference type="GO" id="GO:0006310">
    <property type="term" value="P:DNA recombination"/>
    <property type="evidence" value="ECO:0007669"/>
    <property type="project" value="UniProtKB-KW"/>
</dbReference>
<dbReference type="InterPro" id="IPR013762">
    <property type="entry name" value="Integrase-like_cat_sf"/>
</dbReference>
<accession>X1I1A2</accession>
<feature type="domain" description="Tyr recombinase" evidence="2">
    <location>
        <begin position="1"/>
        <end position="45"/>
    </location>
</feature>
<reference evidence="3" key="1">
    <citation type="journal article" date="2014" name="Front. Microbiol.">
        <title>High frequency of phylogenetically diverse reductive dehalogenase-homologous genes in deep subseafloor sedimentary metagenomes.</title>
        <authorList>
            <person name="Kawai M."/>
            <person name="Futagami T."/>
            <person name="Toyoda A."/>
            <person name="Takaki Y."/>
            <person name="Nishi S."/>
            <person name="Hori S."/>
            <person name="Arai W."/>
            <person name="Tsubouchi T."/>
            <person name="Morono Y."/>
            <person name="Uchiyama I."/>
            <person name="Ito T."/>
            <person name="Fujiyama A."/>
            <person name="Inagaki F."/>
            <person name="Takami H."/>
        </authorList>
    </citation>
    <scope>NUCLEOTIDE SEQUENCE</scope>
    <source>
        <strain evidence="3">Expedition CK06-06</strain>
    </source>
</reference>
<dbReference type="Pfam" id="PF00589">
    <property type="entry name" value="Phage_integrase"/>
    <property type="match status" value="1"/>
</dbReference>
<dbReference type="Gene3D" id="1.10.443.10">
    <property type="entry name" value="Intergrase catalytic core"/>
    <property type="match status" value="1"/>
</dbReference>
<name>X1I1A2_9ZZZZ</name>
<dbReference type="EMBL" id="BARU01026454">
    <property type="protein sequence ID" value="GAH76191.1"/>
    <property type="molecule type" value="Genomic_DNA"/>
</dbReference>
<organism evidence="3">
    <name type="scientific">marine sediment metagenome</name>
    <dbReference type="NCBI Taxonomy" id="412755"/>
    <lineage>
        <taxon>unclassified sequences</taxon>
        <taxon>metagenomes</taxon>
        <taxon>ecological metagenomes</taxon>
    </lineage>
</organism>